<dbReference type="RefSeq" id="WP_109403537.1">
    <property type="nucleotide sequence ID" value="NZ_QFFG01000001.1"/>
</dbReference>
<dbReference type="GO" id="GO:0016301">
    <property type="term" value="F:kinase activity"/>
    <property type="evidence" value="ECO:0007669"/>
    <property type="project" value="UniProtKB-KW"/>
</dbReference>
<dbReference type="PANTHER" id="PTHR43095">
    <property type="entry name" value="SUGAR KINASE"/>
    <property type="match status" value="1"/>
</dbReference>
<feature type="domain" description="Carbohydrate kinase FGGY N-terminal" evidence="4">
    <location>
        <begin position="3"/>
        <end position="246"/>
    </location>
</feature>
<dbReference type="InterPro" id="IPR050406">
    <property type="entry name" value="FGGY_Carb_Kinase"/>
</dbReference>
<comment type="caution">
    <text evidence="6">The sequence shown here is derived from an EMBL/GenBank/DDBJ whole genome shotgun (WGS) entry which is preliminary data.</text>
</comment>
<dbReference type="GO" id="GO:0005975">
    <property type="term" value="P:carbohydrate metabolic process"/>
    <property type="evidence" value="ECO:0007669"/>
    <property type="project" value="InterPro"/>
</dbReference>
<dbReference type="PIRSF" id="PIRSF000538">
    <property type="entry name" value="GlpK"/>
    <property type="match status" value="1"/>
</dbReference>
<comment type="similarity">
    <text evidence="1">Belongs to the FGGY kinase family.</text>
</comment>
<evidence type="ECO:0000256" key="3">
    <source>
        <dbReference type="ARBA" id="ARBA00022777"/>
    </source>
</evidence>
<evidence type="ECO:0000313" key="6">
    <source>
        <dbReference type="EMBL" id="PWG06629.1"/>
    </source>
</evidence>
<keyword evidence="3 6" id="KW-0418">Kinase</keyword>
<dbReference type="InterPro" id="IPR000577">
    <property type="entry name" value="Carb_kinase_FGGY"/>
</dbReference>
<reference evidence="6 7" key="1">
    <citation type="submission" date="2018-05" db="EMBL/GenBank/DDBJ databases">
        <title>Polaribacter aquimarinus sp. nov., isolated from sediment in a sediment of sea.</title>
        <authorList>
            <person name="Lu D."/>
        </authorList>
    </citation>
    <scope>NUCLEOTIDE SEQUENCE [LARGE SCALE GENOMIC DNA]</scope>
    <source>
        <strain evidence="6 7">ZY113</strain>
    </source>
</reference>
<dbReference type="Pfam" id="PF00370">
    <property type="entry name" value="FGGY_N"/>
    <property type="match status" value="1"/>
</dbReference>
<dbReference type="Gene3D" id="3.30.420.40">
    <property type="match status" value="2"/>
</dbReference>
<evidence type="ECO:0000259" key="5">
    <source>
        <dbReference type="Pfam" id="PF02782"/>
    </source>
</evidence>
<evidence type="ECO:0000313" key="7">
    <source>
        <dbReference type="Proteomes" id="UP000245670"/>
    </source>
</evidence>
<keyword evidence="2" id="KW-0808">Transferase</keyword>
<dbReference type="SUPFAM" id="SSF53067">
    <property type="entry name" value="Actin-like ATPase domain"/>
    <property type="match status" value="2"/>
</dbReference>
<dbReference type="InterPro" id="IPR043129">
    <property type="entry name" value="ATPase_NBD"/>
</dbReference>
<evidence type="ECO:0000256" key="2">
    <source>
        <dbReference type="ARBA" id="ARBA00022679"/>
    </source>
</evidence>
<gene>
    <name evidence="6" type="ORF">DIS07_01975</name>
</gene>
<dbReference type="InterPro" id="IPR018484">
    <property type="entry name" value="FGGY_N"/>
</dbReference>
<accession>A0A2U2JE68</accession>
<name>A0A2U2JE68_9FLAO</name>
<evidence type="ECO:0000259" key="4">
    <source>
        <dbReference type="Pfam" id="PF00370"/>
    </source>
</evidence>
<organism evidence="6 7">
    <name type="scientific">Polaribacter aquimarinus</name>
    <dbReference type="NCBI Taxonomy" id="2100726"/>
    <lineage>
        <taxon>Bacteria</taxon>
        <taxon>Pseudomonadati</taxon>
        <taxon>Bacteroidota</taxon>
        <taxon>Flavobacteriia</taxon>
        <taxon>Flavobacteriales</taxon>
        <taxon>Flavobacteriaceae</taxon>
    </lineage>
</organism>
<dbReference type="OrthoDB" id="9805576at2"/>
<feature type="domain" description="Carbohydrate kinase FGGY C-terminal" evidence="5">
    <location>
        <begin position="260"/>
        <end position="447"/>
    </location>
</feature>
<keyword evidence="7" id="KW-1185">Reference proteome</keyword>
<dbReference type="EMBL" id="QFFG01000001">
    <property type="protein sequence ID" value="PWG06629.1"/>
    <property type="molecule type" value="Genomic_DNA"/>
</dbReference>
<dbReference type="AlphaFoldDB" id="A0A2U2JE68"/>
<protein>
    <submittedName>
        <fullName evidence="6">Carbohydrate kinase</fullName>
    </submittedName>
</protein>
<dbReference type="PANTHER" id="PTHR43095:SF5">
    <property type="entry name" value="XYLULOSE KINASE"/>
    <property type="match status" value="1"/>
</dbReference>
<proteinExistence type="inferred from homology"/>
<dbReference type="Pfam" id="PF02782">
    <property type="entry name" value="FGGY_C"/>
    <property type="match status" value="1"/>
</dbReference>
<sequence>MNYYLGLDIGSSSIKAALVEVDSGKSIGVIQEPKEEMGMFAQKNGWAEQEPLDWWLHICNAIKSLKKQYNVNKTQIKGIGISYQMHGLVLIDKDGNPLRRSIIWCDSRAVAIGNQAFSEIGEDKCSSQLLNSPANFTASKLKWVKENEPDIYKQIYKFMLPGDFVAYKFSNTINTTISGLSEGIFWDFKNDTIADFLLEHYGIDKNLVPDIVDTFGKQSSVDEKGAAESGLEVGTPIFYRAGDQPNNALSLNVFNPGEVAATGGTSGVVYAVTESLSAKESSRVNNFAHVNYTKGAAARIGKLLCINGAGIQYRWLLNNLAVSSYEEMNNLASDIAIGSDGVCLIPFGNGAERMLNNKEIGTRIVNLNLNNHHKGHMCRAALEGIAFSFVYGMEILKSDGIKPSVIRAGNDNLFRSEIFANTVATLIEQEIEIYNTTGAIGAARAANLHKGDFESFSKTIMDNDHVMTFMPFKDKKPYLEAYNNWKKELELILNK</sequence>
<dbReference type="Proteomes" id="UP000245670">
    <property type="component" value="Unassembled WGS sequence"/>
</dbReference>
<dbReference type="CDD" id="cd07809">
    <property type="entry name" value="ASKHA_NBD_FGGY_BaXK-like"/>
    <property type="match status" value="1"/>
</dbReference>
<dbReference type="InterPro" id="IPR018485">
    <property type="entry name" value="FGGY_C"/>
</dbReference>
<evidence type="ECO:0000256" key="1">
    <source>
        <dbReference type="ARBA" id="ARBA00009156"/>
    </source>
</evidence>